<feature type="transmembrane region" description="Helical" evidence="7">
    <location>
        <begin position="193"/>
        <end position="214"/>
    </location>
</feature>
<dbReference type="GO" id="GO:0005886">
    <property type="term" value="C:plasma membrane"/>
    <property type="evidence" value="ECO:0007669"/>
    <property type="project" value="UniProtKB-SubCell"/>
</dbReference>
<dbReference type="InterPro" id="IPR005829">
    <property type="entry name" value="Sugar_transporter_CS"/>
</dbReference>
<dbReference type="PANTHER" id="PTHR43045">
    <property type="entry name" value="SHIKIMATE TRANSPORTER"/>
    <property type="match status" value="1"/>
</dbReference>
<keyword evidence="2" id="KW-0813">Transport</keyword>
<feature type="transmembrane region" description="Helical" evidence="7">
    <location>
        <begin position="497"/>
        <end position="518"/>
    </location>
</feature>
<feature type="transmembrane region" description="Helical" evidence="7">
    <location>
        <begin position="524"/>
        <end position="546"/>
    </location>
</feature>
<feature type="transmembrane region" description="Helical" evidence="7">
    <location>
        <begin position="117"/>
        <end position="137"/>
    </location>
</feature>
<keyword evidence="5 7" id="KW-1133">Transmembrane helix</keyword>
<feature type="transmembrane region" description="Helical" evidence="7">
    <location>
        <begin position="250"/>
        <end position="273"/>
    </location>
</feature>
<accession>A0A7W8MGT7</accession>
<protein>
    <submittedName>
        <fullName evidence="9">MFS family permease</fullName>
    </submittedName>
</protein>
<keyword evidence="10" id="KW-1185">Reference proteome</keyword>
<dbReference type="InterPro" id="IPR005828">
    <property type="entry name" value="MFS_sugar_transport-like"/>
</dbReference>
<feature type="transmembrane region" description="Helical" evidence="7">
    <location>
        <begin position="457"/>
        <end position="476"/>
    </location>
</feature>
<evidence type="ECO:0000256" key="1">
    <source>
        <dbReference type="ARBA" id="ARBA00004651"/>
    </source>
</evidence>
<evidence type="ECO:0000256" key="7">
    <source>
        <dbReference type="SAM" id="Phobius"/>
    </source>
</evidence>
<keyword evidence="6 7" id="KW-0472">Membrane</keyword>
<comment type="subcellular location">
    <subcellularLocation>
        <location evidence="1">Cell membrane</location>
        <topology evidence="1">Multi-pass membrane protein</topology>
    </subcellularLocation>
</comment>
<evidence type="ECO:0000259" key="8">
    <source>
        <dbReference type="PROSITE" id="PS50850"/>
    </source>
</evidence>
<evidence type="ECO:0000256" key="2">
    <source>
        <dbReference type="ARBA" id="ARBA00022448"/>
    </source>
</evidence>
<comment type="caution">
    <text evidence="9">The sequence shown here is derived from an EMBL/GenBank/DDBJ whole genome shotgun (WGS) entry which is preliminary data.</text>
</comment>
<dbReference type="RefSeq" id="WP_183253039.1">
    <property type="nucleotide sequence ID" value="NZ_BAAAFF010000006.1"/>
</dbReference>
<dbReference type="Proteomes" id="UP000566663">
    <property type="component" value="Unassembled WGS sequence"/>
</dbReference>
<evidence type="ECO:0000256" key="6">
    <source>
        <dbReference type="ARBA" id="ARBA00023136"/>
    </source>
</evidence>
<proteinExistence type="predicted"/>
<feature type="transmembrane region" description="Helical" evidence="7">
    <location>
        <begin position="33"/>
        <end position="52"/>
    </location>
</feature>
<feature type="transmembrane region" description="Helical" evidence="7">
    <location>
        <begin position="93"/>
        <end position="111"/>
    </location>
</feature>
<dbReference type="FunFam" id="1.20.1250.20:FF:000001">
    <property type="entry name" value="Dicarboxylate MFS transporter"/>
    <property type="match status" value="1"/>
</dbReference>
<dbReference type="InterPro" id="IPR020846">
    <property type="entry name" value="MFS_dom"/>
</dbReference>
<feature type="domain" description="Major facilitator superfamily (MFS) profile" evidence="8">
    <location>
        <begin position="21"/>
        <end position="550"/>
    </location>
</feature>
<dbReference type="InterPro" id="IPR036259">
    <property type="entry name" value="MFS_trans_sf"/>
</dbReference>
<feature type="transmembrane region" description="Helical" evidence="7">
    <location>
        <begin position="158"/>
        <end position="181"/>
    </location>
</feature>
<dbReference type="PROSITE" id="PS00217">
    <property type="entry name" value="SUGAR_TRANSPORT_2"/>
    <property type="match status" value="1"/>
</dbReference>
<dbReference type="EMBL" id="JACHFZ010000002">
    <property type="protein sequence ID" value="MBB5291522.1"/>
    <property type="molecule type" value="Genomic_DNA"/>
</dbReference>
<organism evidence="9 10">
    <name type="scientific">Brevundimonas basaltis</name>
    <dbReference type="NCBI Taxonomy" id="472166"/>
    <lineage>
        <taxon>Bacteria</taxon>
        <taxon>Pseudomonadati</taxon>
        <taxon>Pseudomonadota</taxon>
        <taxon>Alphaproteobacteria</taxon>
        <taxon>Caulobacterales</taxon>
        <taxon>Caulobacteraceae</taxon>
        <taxon>Brevundimonas</taxon>
    </lineage>
</organism>
<dbReference type="Pfam" id="PF00083">
    <property type="entry name" value="Sugar_tr"/>
    <property type="match status" value="2"/>
</dbReference>
<evidence type="ECO:0000313" key="9">
    <source>
        <dbReference type="EMBL" id="MBB5291522.1"/>
    </source>
</evidence>
<gene>
    <name evidence="9" type="ORF">HNQ67_001036</name>
</gene>
<dbReference type="Gene3D" id="1.20.1250.20">
    <property type="entry name" value="MFS general substrate transporter like domains"/>
    <property type="match status" value="2"/>
</dbReference>
<dbReference type="SUPFAM" id="SSF103473">
    <property type="entry name" value="MFS general substrate transporter"/>
    <property type="match status" value="2"/>
</dbReference>
<dbReference type="AlphaFoldDB" id="A0A7W8MGT7"/>
<dbReference type="PROSITE" id="PS50850">
    <property type="entry name" value="MFS"/>
    <property type="match status" value="1"/>
</dbReference>
<feature type="transmembrane region" description="Helical" evidence="7">
    <location>
        <begin position="58"/>
        <end position="81"/>
    </location>
</feature>
<feature type="transmembrane region" description="Helical" evidence="7">
    <location>
        <begin position="318"/>
        <end position="337"/>
    </location>
</feature>
<keyword evidence="4 7" id="KW-0812">Transmembrane</keyword>
<dbReference type="PANTHER" id="PTHR43045:SF7">
    <property type="entry name" value="MAJOR FACILITATOR SUPERFAMILY TRANSPORTER"/>
    <property type="match status" value="1"/>
</dbReference>
<reference evidence="9 10" key="1">
    <citation type="submission" date="2020-08" db="EMBL/GenBank/DDBJ databases">
        <title>Genomic Encyclopedia of Type Strains, Phase IV (KMG-IV): sequencing the most valuable type-strain genomes for metagenomic binning, comparative biology and taxonomic classification.</title>
        <authorList>
            <person name="Goeker M."/>
        </authorList>
    </citation>
    <scope>NUCLEOTIDE SEQUENCE [LARGE SCALE GENOMIC DNA]</scope>
    <source>
        <strain evidence="9 10">DSM 25335</strain>
    </source>
</reference>
<evidence type="ECO:0000256" key="4">
    <source>
        <dbReference type="ARBA" id="ARBA00022692"/>
    </source>
</evidence>
<sequence length="559" mass="59745">MTEVATQTAPEPARGPDLKTVVTASAAGTAFEWYDFFIFGSLAGVIASHFYAEVSEATGYILALLTFGVGFVVRPLGALVFGWFGDRTGRKTTFLVTITLMGVATVAIGLLPDYGDIGVAAPILLILMRVLQGFALGGEYGGAAIYVAEHAPAKKRGFLTGWIQTTAALGLIGALAVILITRKIVGAEAFDEWGWRIPFLLSALLLGISLWIRMRLDESPAYRRMEEEASDADHRAPYKEAFLTWRNGRFVLLALFGIMIAQGAVWYCGYFYSRFFMERILKVEVATVDMLMLWLTVASAGLYVFFGWLSDRVGRKPVMLFGMILALVAFFPGFHALTKAANPALAEAQASAPVTVVADPASCALQFDPVGKAAFASSCDIAKNVLSNAGVSYANAEALPGSVATIRIGETAVTSVEGEALSPTALKAARADVETRIKAALAAAGYPERADPARMNLPLMFAILMVFIVAATALYGPQAAALVELFPTRVRYTAMSLPYNIGTGWVGGLLPAASFALVAASGNIYFGLWYSVAFTLVAVVVSLIWLPETRGRDLNTIGT</sequence>
<evidence type="ECO:0000256" key="3">
    <source>
        <dbReference type="ARBA" id="ARBA00022475"/>
    </source>
</evidence>
<name>A0A7W8MGT7_9CAUL</name>
<feature type="transmembrane region" description="Helical" evidence="7">
    <location>
        <begin position="285"/>
        <end position="306"/>
    </location>
</feature>
<evidence type="ECO:0000256" key="5">
    <source>
        <dbReference type="ARBA" id="ARBA00022989"/>
    </source>
</evidence>
<dbReference type="GO" id="GO:0022857">
    <property type="term" value="F:transmembrane transporter activity"/>
    <property type="evidence" value="ECO:0007669"/>
    <property type="project" value="InterPro"/>
</dbReference>
<keyword evidence="3" id="KW-1003">Cell membrane</keyword>
<evidence type="ECO:0000313" key="10">
    <source>
        <dbReference type="Proteomes" id="UP000566663"/>
    </source>
</evidence>